<sequence length="210" mass="24314">FDSPDEFVDYMLDQLRDSPDQYTRPLWTSQQTMPIIWLEKDALFTPITEIASRYRVKVYAARGYSSFTAVYEAAQDIQRLMIPVKVLQLTDFDPSGEDMVRDLQDRLTRYGSLILLELNKIALTSDQVSRLGLPPMPAKKSDPRYEKFAQSFGDQVVELDALPPDDLERIVSAAIEELIDRDAWNTEIEKAKQEREEAQHRIEELLDQLE</sequence>
<dbReference type="GO" id="GO:0005694">
    <property type="term" value="C:chromosome"/>
    <property type="evidence" value="ECO:0007669"/>
    <property type="project" value="InterPro"/>
</dbReference>
<organism evidence="2">
    <name type="scientific">marine sediment metagenome</name>
    <dbReference type="NCBI Taxonomy" id="412755"/>
    <lineage>
        <taxon>unclassified sequences</taxon>
        <taxon>metagenomes</taxon>
        <taxon>ecological metagenomes</taxon>
    </lineage>
</organism>
<comment type="caution">
    <text evidence="2">The sequence shown here is derived from an EMBL/GenBank/DDBJ whole genome shotgun (WGS) entry which is preliminary data.</text>
</comment>
<name>X1UWF8_9ZZZZ</name>
<proteinExistence type="predicted"/>
<dbReference type="AlphaFoldDB" id="X1UWF8"/>
<feature type="coiled-coil region" evidence="1">
    <location>
        <begin position="181"/>
        <end position="208"/>
    </location>
</feature>
<gene>
    <name evidence="2" type="ORF">S12H4_53695</name>
</gene>
<reference evidence="2" key="1">
    <citation type="journal article" date="2014" name="Front. Microbiol.">
        <title>High frequency of phylogenetically diverse reductive dehalogenase-homologous genes in deep subseafloor sedimentary metagenomes.</title>
        <authorList>
            <person name="Kawai M."/>
            <person name="Futagami T."/>
            <person name="Toyoda A."/>
            <person name="Takaki Y."/>
            <person name="Nishi S."/>
            <person name="Hori S."/>
            <person name="Arai W."/>
            <person name="Tsubouchi T."/>
            <person name="Morono Y."/>
            <person name="Uchiyama I."/>
            <person name="Ito T."/>
            <person name="Fujiyama A."/>
            <person name="Inagaki F."/>
            <person name="Takami H."/>
        </authorList>
    </citation>
    <scope>NUCLEOTIDE SEQUENCE</scope>
    <source>
        <strain evidence="2">Expedition CK06-06</strain>
    </source>
</reference>
<dbReference type="SUPFAM" id="SSF56726">
    <property type="entry name" value="DNA topoisomerase IV, alpha subunit"/>
    <property type="match status" value="1"/>
</dbReference>
<feature type="non-terminal residue" evidence="2">
    <location>
        <position position="1"/>
    </location>
</feature>
<evidence type="ECO:0000256" key="1">
    <source>
        <dbReference type="SAM" id="Coils"/>
    </source>
</evidence>
<keyword evidence="1" id="KW-0175">Coiled coil</keyword>
<dbReference type="EMBL" id="BARW01034227">
    <property type="protein sequence ID" value="GAJ04226.1"/>
    <property type="molecule type" value="Genomic_DNA"/>
</dbReference>
<dbReference type="InterPro" id="IPR036078">
    <property type="entry name" value="Spo11/TopoVI_A_sf"/>
</dbReference>
<protein>
    <submittedName>
        <fullName evidence="2">Uncharacterized protein</fullName>
    </submittedName>
</protein>
<evidence type="ECO:0000313" key="2">
    <source>
        <dbReference type="EMBL" id="GAJ04226.1"/>
    </source>
</evidence>
<accession>X1UWF8</accession>
<dbReference type="GO" id="GO:0003677">
    <property type="term" value="F:DNA binding"/>
    <property type="evidence" value="ECO:0007669"/>
    <property type="project" value="InterPro"/>
</dbReference>